<organism evidence="7 8">
    <name type="scientific">Klebsormidium nitens</name>
    <name type="common">Green alga</name>
    <name type="synonym">Ulothrix nitens</name>
    <dbReference type="NCBI Taxonomy" id="105231"/>
    <lineage>
        <taxon>Eukaryota</taxon>
        <taxon>Viridiplantae</taxon>
        <taxon>Streptophyta</taxon>
        <taxon>Klebsormidiophyceae</taxon>
        <taxon>Klebsormidiales</taxon>
        <taxon>Klebsormidiaceae</taxon>
        <taxon>Klebsormidium</taxon>
    </lineage>
</organism>
<dbReference type="Pfam" id="PF13639">
    <property type="entry name" value="zf-RING_2"/>
    <property type="match status" value="1"/>
</dbReference>
<feature type="compositionally biased region" description="Low complexity" evidence="5">
    <location>
        <begin position="115"/>
        <end position="128"/>
    </location>
</feature>
<evidence type="ECO:0000256" key="5">
    <source>
        <dbReference type="SAM" id="MobiDB-lite"/>
    </source>
</evidence>
<accession>A0A1Y1HMQ3</accession>
<dbReference type="GO" id="GO:0008270">
    <property type="term" value="F:zinc ion binding"/>
    <property type="evidence" value="ECO:0007669"/>
    <property type="project" value="UniProtKB-KW"/>
</dbReference>
<keyword evidence="8" id="KW-1185">Reference proteome</keyword>
<dbReference type="SMART" id="SM00184">
    <property type="entry name" value="RING"/>
    <property type="match status" value="1"/>
</dbReference>
<dbReference type="InterPro" id="IPR049627">
    <property type="entry name" value="SLX8"/>
</dbReference>
<dbReference type="STRING" id="105231.A0A1Y1HMQ3"/>
<proteinExistence type="predicted"/>
<feature type="region of interest" description="Disordered" evidence="5">
    <location>
        <begin position="148"/>
        <end position="177"/>
    </location>
</feature>
<feature type="compositionally biased region" description="Pro residues" evidence="5">
    <location>
        <begin position="162"/>
        <end position="176"/>
    </location>
</feature>
<dbReference type="PROSITE" id="PS50089">
    <property type="entry name" value="ZF_RING_2"/>
    <property type="match status" value="1"/>
</dbReference>
<dbReference type="Proteomes" id="UP000054558">
    <property type="component" value="Unassembled WGS sequence"/>
</dbReference>
<keyword evidence="1" id="KW-0479">Metal-binding</keyword>
<dbReference type="GO" id="GO:0061630">
    <property type="term" value="F:ubiquitin protein ligase activity"/>
    <property type="evidence" value="ECO:0007669"/>
    <property type="project" value="InterPro"/>
</dbReference>
<dbReference type="EMBL" id="DF236990">
    <property type="protein sequence ID" value="GAQ79905.1"/>
    <property type="molecule type" value="Genomic_DNA"/>
</dbReference>
<gene>
    <name evidence="7" type="ORF">KFL_000410050</name>
</gene>
<dbReference type="SUPFAM" id="SSF57850">
    <property type="entry name" value="RING/U-box"/>
    <property type="match status" value="1"/>
</dbReference>
<evidence type="ECO:0000313" key="7">
    <source>
        <dbReference type="EMBL" id="GAQ79905.1"/>
    </source>
</evidence>
<feature type="region of interest" description="Disordered" evidence="5">
    <location>
        <begin position="1"/>
        <end position="77"/>
    </location>
</feature>
<feature type="domain" description="RING-type" evidence="6">
    <location>
        <begin position="187"/>
        <end position="225"/>
    </location>
</feature>
<dbReference type="InterPro" id="IPR017907">
    <property type="entry name" value="Znf_RING_CS"/>
</dbReference>
<dbReference type="GO" id="GO:0006511">
    <property type="term" value="P:ubiquitin-dependent protein catabolic process"/>
    <property type="evidence" value="ECO:0000318"/>
    <property type="project" value="GO_Central"/>
</dbReference>
<keyword evidence="2 4" id="KW-0863">Zinc-finger</keyword>
<protein>
    <submittedName>
        <fullName evidence="7">Zinc finger RING-type domain containing protein</fullName>
    </submittedName>
</protein>
<evidence type="ECO:0000256" key="3">
    <source>
        <dbReference type="ARBA" id="ARBA00022833"/>
    </source>
</evidence>
<dbReference type="PROSITE" id="PS00518">
    <property type="entry name" value="ZF_RING_1"/>
    <property type="match status" value="1"/>
</dbReference>
<dbReference type="InterPro" id="IPR001841">
    <property type="entry name" value="Znf_RING"/>
</dbReference>
<dbReference type="AlphaFoldDB" id="A0A1Y1HMQ3"/>
<feature type="region of interest" description="Disordered" evidence="5">
    <location>
        <begin position="104"/>
        <end position="128"/>
    </location>
</feature>
<keyword evidence="3" id="KW-0862">Zinc</keyword>
<dbReference type="InterPro" id="IPR013083">
    <property type="entry name" value="Znf_RING/FYVE/PHD"/>
</dbReference>
<evidence type="ECO:0000256" key="2">
    <source>
        <dbReference type="ARBA" id="ARBA00022771"/>
    </source>
</evidence>
<dbReference type="PANTHER" id="PTHR47094">
    <property type="entry name" value="ELFLESS, ISOFORM B"/>
    <property type="match status" value="1"/>
</dbReference>
<sequence length="243" mass="26388">MTEEVASGWRGPGDSAQAEARRERRRKGQEGKAPWQPIVLPDDDEEDRPASSARSGPPRPPSAQRTPSNLGLMPSNIHRFDPEMLAPAAFRRIAARLHAQQQSMWSARQAGGSGSVPAGAGPSGRAPAASIDLTDDCVVLDEASGSSTLRGVKRRRTETPSPSLPPELRPGFVEPPPKPDREVKFTCSICLENMKEEATTICGHIFCKQCILDSIKATKKCPTCRKKLSSKDVHRIYLQSSAL</sequence>
<evidence type="ECO:0000259" key="6">
    <source>
        <dbReference type="PROSITE" id="PS50089"/>
    </source>
</evidence>
<reference evidence="7 8" key="1">
    <citation type="journal article" date="2014" name="Nat. Commun.">
        <title>Klebsormidium flaccidum genome reveals primary factors for plant terrestrial adaptation.</title>
        <authorList>
            <person name="Hori K."/>
            <person name="Maruyama F."/>
            <person name="Fujisawa T."/>
            <person name="Togashi T."/>
            <person name="Yamamoto N."/>
            <person name="Seo M."/>
            <person name="Sato S."/>
            <person name="Yamada T."/>
            <person name="Mori H."/>
            <person name="Tajima N."/>
            <person name="Moriyama T."/>
            <person name="Ikeuchi M."/>
            <person name="Watanabe M."/>
            <person name="Wada H."/>
            <person name="Kobayashi K."/>
            <person name="Saito M."/>
            <person name="Masuda T."/>
            <person name="Sasaki-Sekimoto Y."/>
            <person name="Mashiguchi K."/>
            <person name="Awai K."/>
            <person name="Shimojima M."/>
            <person name="Masuda S."/>
            <person name="Iwai M."/>
            <person name="Nobusawa T."/>
            <person name="Narise T."/>
            <person name="Kondo S."/>
            <person name="Saito H."/>
            <person name="Sato R."/>
            <person name="Murakawa M."/>
            <person name="Ihara Y."/>
            <person name="Oshima-Yamada Y."/>
            <person name="Ohtaka K."/>
            <person name="Satoh M."/>
            <person name="Sonobe K."/>
            <person name="Ishii M."/>
            <person name="Ohtani R."/>
            <person name="Kanamori-Sato M."/>
            <person name="Honoki R."/>
            <person name="Miyazaki D."/>
            <person name="Mochizuki H."/>
            <person name="Umetsu J."/>
            <person name="Higashi K."/>
            <person name="Shibata D."/>
            <person name="Kamiya Y."/>
            <person name="Sato N."/>
            <person name="Nakamura Y."/>
            <person name="Tabata S."/>
            <person name="Ida S."/>
            <person name="Kurokawa K."/>
            <person name="Ohta H."/>
        </authorList>
    </citation>
    <scope>NUCLEOTIDE SEQUENCE [LARGE SCALE GENOMIC DNA]</scope>
    <source>
        <strain evidence="7 8">NIES-2285</strain>
    </source>
</reference>
<dbReference type="GO" id="GO:0032183">
    <property type="term" value="F:SUMO binding"/>
    <property type="evidence" value="ECO:0000318"/>
    <property type="project" value="GO_Central"/>
</dbReference>
<evidence type="ECO:0000256" key="4">
    <source>
        <dbReference type="PROSITE-ProRule" id="PRU00175"/>
    </source>
</evidence>
<dbReference type="GO" id="GO:0005634">
    <property type="term" value="C:nucleus"/>
    <property type="evidence" value="ECO:0000318"/>
    <property type="project" value="GO_Central"/>
</dbReference>
<dbReference type="PANTHER" id="PTHR47094:SF1">
    <property type="entry name" value="RING-TYPE E3 UBIQUITIN TRANSFERASE"/>
    <property type="match status" value="1"/>
</dbReference>
<dbReference type="Gene3D" id="3.30.40.10">
    <property type="entry name" value="Zinc/RING finger domain, C3HC4 (zinc finger)"/>
    <property type="match status" value="1"/>
</dbReference>
<name>A0A1Y1HMQ3_KLENI</name>
<evidence type="ECO:0000313" key="8">
    <source>
        <dbReference type="Proteomes" id="UP000054558"/>
    </source>
</evidence>
<dbReference type="OrthoDB" id="6105938at2759"/>
<evidence type="ECO:0000256" key="1">
    <source>
        <dbReference type="ARBA" id="ARBA00022723"/>
    </source>
</evidence>